<protein>
    <recommendedName>
        <fullName evidence="2">TadE-like domain-containing protein</fullName>
    </recommendedName>
</protein>
<proteinExistence type="predicted"/>
<evidence type="ECO:0000313" key="3">
    <source>
        <dbReference type="EMBL" id="GAA4186025.1"/>
    </source>
</evidence>
<keyword evidence="1" id="KW-1133">Transmembrane helix</keyword>
<sequence>MRRLRDERGSAPAEFAMVGGLLVVLLLAVVQFTLVLLVRNTVQDAAAQGARVAAFADGTLGDGEARTRQLVTASLGGRYAGDVTAAYELDDGIRVVEVRVETTLPVIGLIGFRRALEVSGHAAVDAG</sequence>
<feature type="domain" description="TadE-like" evidence="2">
    <location>
        <begin position="9"/>
        <end position="51"/>
    </location>
</feature>
<organism evidence="3 4">
    <name type="scientific">Gryllotalpicola kribbensis</name>
    <dbReference type="NCBI Taxonomy" id="993084"/>
    <lineage>
        <taxon>Bacteria</taxon>
        <taxon>Bacillati</taxon>
        <taxon>Actinomycetota</taxon>
        <taxon>Actinomycetes</taxon>
        <taxon>Micrococcales</taxon>
        <taxon>Microbacteriaceae</taxon>
        <taxon>Gryllotalpicola</taxon>
    </lineage>
</organism>
<evidence type="ECO:0000313" key="4">
    <source>
        <dbReference type="Proteomes" id="UP001500213"/>
    </source>
</evidence>
<name>A0ABP8AMI2_9MICO</name>
<accession>A0ABP8AMI2</accession>
<keyword evidence="1" id="KW-0472">Membrane</keyword>
<feature type="transmembrane region" description="Helical" evidence="1">
    <location>
        <begin position="15"/>
        <end position="38"/>
    </location>
</feature>
<reference evidence="4" key="1">
    <citation type="journal article" date="2019" name="Int. J. Syst. Evol. Microbiol.">
        <title>The Global Catalogue of Microorganisms (GCM) 10K type strain sequencing project: providing services to taxonomists for standard genome sequencing and annotation.</title>
        <authorList>
            <consortium name="The Broad Institute Genomics Platform"/>
            <consortium name="The Broad Institute Genome Sequencing Center for Infectious Disease"/>
            <person name="Wu L."/>
            <person name="Ma J."/>
        </authorList>
    </citation>
    <scope>NUCLEOTIDE SEQUENCE [LARGE SCALE GENOMIC DNA]</scope>
    <source>
        <strain evidence="4">JCM 17593</strain>
    </source>
</reference>
<evidence type="ECO:0000259" key="2">
    <source>
        <dbReference type="Pfam" id="PF07811"/>
    </source>
</evidence>
<dbReference type="InterPro" id="IPR012495">
    <property type="entry name" value="TadE-like_dom"/>
</dbReference>
<comment type="caution">
    <text evidence="3">The sequence shown here is derived from an EMBL/GenBank/DDBJ whole genome shotgun (WGS) entry which is preliminary data.</text>
</comment>
<keyword evidence="1" id="KW-0812">Transmembrane</keyword>
<dbReference type="EMBL" id="BAABBX010000005">
    <property type="protein sequence ID" value="GAA4186025.1"/>
    <property type="molecule type" value="Genomic_DNA"/>
</dbReference>
<dbReference type="Pfam" id="PF07811">
    <property type="entry name" value="TadE"/>
    <property type="match status" value="1"/>
</dbReference>
<gene>
    <name evidence="3" type="ORF">GCM10022288_08950</name>
</gene>
<dbReference type="RefSeq" id="WP_344774233.1">
    <property type="nucleotide sequence ID" value="NZ_BAABBX010000005.1"/>
</dbReference>
<dbReference type="Proteomes" id="UP001500213">
    <property type="component" value="Unassembled WGS sequence"/>
</dbReference>
<keyword evidence="4" id="KW-1185">Reference proteome</keyword>
<evidence type="ECO:0000256" key="1">
    <source>
        <dbReference type="SAM" id="Phobius"/>
    </source>
</evidence>